<protein>
    <recommendedName>
        <fullName evidence="3">Transposase</fullName>
    </recommendedName>
</protein>
<organism evidence="1 2">
    <name type="scientific">Alicyclobacillus tolerans</name>
    <dbReference type="NCBI Taxonomy" id="90970"/>
    <lineage>
        <taxon>Bacteria</taxon>
        <taxon>Bacillati</taxon>
        <taxon>Bacillota</taxon>
        <taxon>Bacilli</taxon>
        <taxon>Bacillales</taxon>
        <taxon>Alicyclobacillaceae</taxon>
        <taxon>Alicyclobacillus</taxon>
    </lineage>
</organism>
<accession>A0A1M6UJJ1</accession>
<name>A0A1M6UJJ1_9BACL</name>
<dbReference type="Proteomes" id="UP000184016">
    <property type="component" value="Unassembled WGS sequence"/>
</dbReference>
<evidence type="ECO:0008006" key="3">
    <source>
        <dbReference type="Google" id="ProtNLM"/>
    </source>
</evidence>
<gene>
    <name evidence="1" type="ORF">SAMN05443507_1204</name>
</gene>
<proteinExistence type="predicted"/>
<evidence type="ECO:0000313" key="2">
    <source>
        <dbReference type="Proteomes" id="UP000184016"/>
    </source>
</evidence>
<reference evidence="2" key="1">
    <citation type="submission" date="2016-11" db="EMBL/GenBank/DDBJ databases">
        <authorList>
            <person name="Varghese N."/>
            <person name="Submissions S."/>
        </authorList>
    </citation>
    <scope>NUCLEOTIDE SEQUENCE [LARGE SCALE GENOMIC DNA]</scope>
    <source>
        <strain evidence="2">USBA-503</strain>
    </source>
</reference>
<keyword evidence="2" id="KW-1185">Reference proteome</keyword>
<dbReference type="RefSeq" id="WP_072874690.1">
    <property type="nucleotide sequence ID" value="NZ_FRAF01000020.1"/>
</dbReference>
<evidence type="ECO:0000313" key="1">
    <source>
        <dbReference type="EMBL" id="SHK69351.1"/>
    </source>
</evidence>
<dbReference type="AlphaFoldDB" id="A0A1M6UJJ1"/>
<sequence>MKDSKKYIGLDVSKDFIAVAIANEGRDHPRYLGQISNNQESIRKLFKKLGEGAFVQSTSVNSVVLQVLARLILANRPVL</sequence>
<dbReference type="EMBL" id="FRAF01000020">
    <property type="protein sequence ID" value="SHK69351.1"/>
    <property type="molecule type" value="Genomic_DNA"/>
</dbReference>